<comment type="caution">
    <text evidence="3">The sequence shown here is derived from an EMBL/GenBank/DDBJ whole genome shotgun (WGS) entry which is preliminary data.</text>
</comment>
<keyword evidence="4" id="KW-1185">Reference proteome</keyword>
<proteinExistence type="predicted"/>
<keyword evidence="2" id="KW-0732">Signal</keyword>
<keyword evidence="1" id="KW-0472">Membrane</keyword>
<feature type="chain" id="PRO_5046314166" evidence="2">
    <location>
        <begin position="25"/>
        <end position="137"/>
    </location>
</feature>
<reference evidence="3 4" key="1">
    <citation type="journal article" date="2023" name="Int. J. Syst. Evol. Microbiol.">
        <title>Lactiplantibacillus brownii sp. nov., a novel psychrotolerant species isolated from sauerkraut.</title>
        <authorList>
            <person name="Heng Y.C."/>
            <person name="Silvaraju S."/>
            <person name="Lee J.K.Y."/>
            <person name="Kittelmann S."/>
        </authorList>
    </citation>
    <scope>NUCLEOTIDE SEQUENCE [LARGE SCALE GENOMIC DNA]</scope>
    <source>
        <strain evidence="3 4">WILCCON 0030</strain>
    </source>
</reference>
<evidence type="ECO:0000313" key="3">
    <source>
        <dbReference type="EMBL" id="MDQ7938300.1"/>
    </source>
</evidence>
<dbReference type="NCBIfam" id="TIGR01167">
    <property type="entry name" value="LPXTG_anchor"/>
    <property type="match status" value="1"/>
</dbReference>
<gene>
    <name evidence="3" type="ORF">RA086_11840</name>
</gene>
<name>A0ABU1ADA8_9LACO</name>
<evidence type="ECO:0000256" key="1">
    <source>
        <dbReference type="SAM" id="Phobius"/>
    </source>
</evidence>
<dbReference type="RefSeq" id="WP_308703991.1">
    <property type="nucleotide sequence ID" value="NZ_AP027463.1"/>
</dbReference>
<evidence type="ECO:0000256" key="2">
    <source>
        <dbReference type="SAM" id="SignalP"/>
    </source>
</evidence>
<feature type="transmembrane region" description="Helical" evidence="1">
    <location>
        <begin position="105"/>
        <end position="123"/>
    </location>
</feature>
<feature type="signal peptide" evidence="2">
    <location>
        <begin position="1"/>
        <end position="24"/>
    </location>
</feature>
<dbReference type="Proteomes" id="UP001227831">
    <property type="component" value="Unassembled WGS sequence"/>
</dbReference>
<sequence>MKKIILIIGLGLIGIFGLMRPVQAAANGQTTGQVSFYQGATTRINRQSLVIDRQIPNGETATPAMIATTHSEGAGTEQVARIPGWLKTTNSQLQLPQTDEVKTTYWLILGIMLLLVVGLVKLIQQTQRGEAASHVGR</sequence>
<keyword evidence="1" id="KW-0812">Transmembrane</keyword>
<evidence type="ECO:0000313" key="4">
    <source>
        <dbReference type="Proteomes" id="UP001227831"/>
    </source>
</evidence>
<dbReference type="EMBL" id="JAVCWF010000001">
    <property type="protein sequence ID" value="MDQ7938300.1"/>
    <property type="molecule type" value="Genomic_DNA"/>
</dbReference>
<keyword evidence="1" id="KW-1133">Transmembrane helix</keyword>
<accession>A0ABU1ADA8</accession>
<protein>
    <submittedName>
        <fullName evidence="3">LPXTG cell wall anchor domain-containing protein</fullName>
    </submittedName>
</protein>
<organism evidence="3 4">
    <name type="scientific">Lactiplantibacillus brownii</name>
    <dbReference type="NCBI Taxonomy" id="3069269"/>
    <lineage>
        <taxon>Bacteria</taxon>
        <taxon>Bacillati</taxon>
        <taxon>Bacillota</taxon>
        <taxon>Bacilli</taxon>
        <taxon>Lactobacillales</taxon>
        <taxon>Lactobacillaceae</taxon>
        <taxon>Lactiplantibacillus</taxon>
    </lineage>
</organism>